<dbReference type="Pfam" id="PF00096">
    <property type="entry name" value="zf-C2H2"/>
    <property type="match status" value="1"/>
</dbReference>
<dbReference type="EnsemblMetazoa" id="AALFPA23_019422.R28563">
    <property type="protein sequence ID" value="AALFPA23_019422.P28563"/>
    <property type="gene ID" value="AALFPA23_019422"/>
</dbReference>
<dbReference type="RefSeq" id="XP_019561401.3">
    <property type="nucleotide sequence ID" value="XM_019705856.3"/>
</dbReference>
<evidence type="ECO:0000256" key="9">
    <source>
        <dbReference type="SAM" id="MobiDB-lite"/>
    </source>
</evidence>
<feature type="compositionally biased region" description="Acidic residues" evidence="9">
    <location>
        <begin position="1072"/>
        <end position="1109"/>
    </location>
</feature>
<organism evidence="12 13">
    <name type="scientific">Aedes albopictus</name>
    <name type="common">Asian tiger mosquito</name>
    <name type="synonym">Stegomyia albopicta</name>
    <dbReference type="NCBI Taxonomy" id="7160"/>
    <lineage>
        <taxon>Eukaryota</taxon>
        <taxon>Metazoa</taxon>
        <taxon>Ecdysozoa</taxon>
        <taxon>Arthropoda</taxon>
        <taxon>Hexapoda</taxon>
        <taxon>Insecta</taxon>
        <taxon>Pterygota</taxon>
        <taxon>Neoptera</taxon>
        <taxon>Endopterygota</taxon>
        <taxon>Diptera</taxon>
        <taxon>Nematocera</taxon>
        <taxon>Culicoidea</taxon>
        <taxon>Culicidae</taxon>
        <taxon>Culicinae</taxon>
        <taxon>Aedini</taxon>
        <taxon>Aedes</taxon>
        <taxon>Stegomyia</taxon>
    </lineage>
</organism>
<evidence type="ECO:0000256" key="6">
    <source>
        <dbReference type="ARBA" id="ARBA00023242"/>
    </source>
</evidence>
<feature type="compositionally biased region" description="Low complexity" evidence="9">
    <location>
        <begin position="481"/>
        <end position="490"/>
    </location>
</feature>
<keyword evidence="6" id="KW-0539">Nucleus</keyword>
<keyword evidence="3" id="KW-0677">Repeat</keyword>
<feature type="compositionally biased region" description="Basic and acidic residues" evidence="9">
    <location>
        <begin position="799"/>
        <end position="808"/>
    </location>
</feature>
<comment type="subcellular location">
    <subcellularLocation>
        <location evidence="1">Nucleus</location>
    </subcellularLocation>
</comment>
<accession>A0ABM1ZKQ1</accession>
<feature type="compositionally biased region" description="Basic and acidic residues" evidence="9">
    <location>
        <begin position="1175"/>
        <end position="1191"/>
    </location>
</feature>
<feature type="compositionally biased region" description="Basic and acidic residues" evidence="9">
    <location>
        <begin position="491"/>
        <end position="500"/>
    </location>
</feature>
<feature type="compositionally biased region" description="Low complexity" evidence="9">
    <location>
        <begin position="87"/>
        <end position="109"/>
    </location>
</feature>
<dbReference type="PROSITE" id="PS50157">
    <property type="entry name" value="ZINC_FINGER_C2H2_2"/>
    <property type="match status" value="3"/>
</dbReference>
<evidence type="ECO:0000256" key="8">
    <source>
        <dbReference type="PROSITE-ProRule" id="PRU01263"/>
    </source>
</evidence>
<feature type="region of interest" description="Disordered" evidence="9">
    <location>
        <begin position="732"/>
        <end position="834"/>
    </location>
</feature>
<dbReference type="InterPro" id="IPR036236">
    <property type="entry name" value="Znf_C2H2_sf"/>
</dbReference>
<dbReference type="InterPro" id="IPR013087">
    <property type="entry name" value="Znf_C2H2_type"/>
</dbReference>
<feature type="compositionally biased region" description="Polar residues" evidence="9">
    <location>
        <begin position="1163"/>
        <end position="1174"/>
    </location>
</feature>
<proteinExistence type="predicted"/>
<dbReference type="GeneID" id="109429871"/>
<feature type="compositionally biased region" description="Low complexity" evidence="9">
    <location>
        <begin position="967"/>
        <end position="980"/>
    </location>
</feature>
<evidence type="ECO:0000256" key="5">
    <source>
        <dbReference type="ARBA" id="ARBA00022833"/>
    </source>
</evidence>
<feature type="region of interest" description="Disordered" evidence="9">
    <location>
        <begin position="929"/>
        <end position="1207"/>
    </location>
</feature>
<feature type="compositionally biased region" description="Basic and acidic residues" evidence="9">
    <location>
        <begin position="1139"/>
        <end position="1156"/>
    </location>
</feature>
<dbReference type="Gene3D" id="3.30.160.60">
    <property type="entry name" value="Classic Zinc Finger"/>
    <property type="match status" value="2"/>
</dbReference>
<feature type="compositionally biased region" description="Pro residues" evidence="9">
    <location>
        <begin position="377"/>
        <end position="391"/>
    </location>
</feature>
<dbReference type="PROSITE" id="PS51915">
    <property type="entry name" value="ZAD"/>
    <property type="match status" value="1"/>
</dbReference>
<evidence type="ECO:0000256" key="4">
    <source>
        <dbReference type="ARBA" id="ARBA00022771"/>
    </source>
</evidence>
<dbReference type="Gene3D" id="3.40.1800.20">
    <property type="match status" value="1"/>
</dbReference>
<protein>
    <recommendedName>
        <fullName evidence="14">C2h2-type zn-finger protein</fullName>
    </recommendedName>
</protein>
<evidence type="ECO:0000256" key="7">
    <source>
        <dbReference type="PROSITE-ProRule" id="PRU00042"/>
    </source>
</evidence>
<dbReference type="PANTHER" id="PTHR24376:SF235">
    <property type="entry name" value="C2H2-TYPE DOMAIN-CONTAINING PROTEIN"/>
    <property type="match status" value="1"/>
</dbReference>
<evidence type="ECO:0000259" key="11">
    <source>
        <dbReference type="PROSITE" id="PS51915"/>
    </source>
</evidence>
<feature type="compositionally biased region" description="Basic residues" evidence="9">
    <location>
        <begin position="762"/>
        <end position="771"/>
    </location>
</feature>
<keyword evidence="5 8" id="KW-0862">Zinc</keyword>
<feature type="binding site" evidence="8">
    <location>
        <position position="53"/>
    </location>
    <ligand>
        <name>Zn(2+)</name>
        <dbReference type="ChEBI" id="CHEBI:29105"/>
    </ligand>
</feature>
<evidence type="ECO:0000256" key="2">
    <source>
        <dbReference type="ARBA" id="ARBA00022723"/>
    </source>
</evidence>
<evidence type="ECO:0000256" key="1">
    <source>
        <dbReference type="ARBA" id="ARBA00004123"/>
    </source>
</evidence>
<evidence type="ECO:0000313" key="12">
    <source>
        <dbReference type="EnsemblMetazoa" id="AALFPA23_019422.P28563"/>
    </source>
</evidence>
<feature type="domain" description="C2H2-type" evidence="10">
    <location>
        <begin position="698"/>
        <end position="720"/>
    </location>
</feature>
<feature type="domain" description="C2H2-type" evidence="10">
    <location>
        <begin position="667"/>
        <end position="694"/>
    </location>
</feature>
<dbReference type="PANTHER" id="PTHR24376">
    <property type="entry name" value="ZINC FINGER PROTEIN"/>
    <property type="match status" value="1"/>
</dbReference>
<dbReference type="SUPFAM" id="SSF57716">
    <property type="entry name" value="Glucocorticoid receptor-like (DNA-binding domain)"/>
    <property type="match status" value="1"/>
</dbReference>
<name>A0ABM1ZKQ1_AEDAL</name>
<reference evidence="12" key="2">
    <citation type="submission" date="2025-05" db="UniProtKB">
        <authorList>
            <consortium name="EnsemblMetazoa"/>
        </authorList>
    </citation>
    <scope>IDENTIFICATION</scope>
    <source>
        <strain evidence="12">Foshan</strain>
    </source>
</reference>
<reference evidence="13" key="1">
    <citation type="journal article" date="2015" name="Proc. Natl. Acad. Sci. U.S.A.">
        <title>Genome sequence of the Asian Tiger mosquito, Aedes albopictus, reveals insights into its biology, genetics, and evolution.</title>
        <authorList>
            <person name="Chen X.G."/>
            <person name="Jiang X."/>
            <person name="Gu J."/>
            <person name="Xu M."/>
            <person name="Wu Y."/>
            <person name="Deng Y."/>
            <person name="Zhang C."/>
            <person name="Bonizzoni M."/>
            <person name="Dermauw W."/>
            <person name="Vontas J."/>
            <person name="Armbruster P."/>
            <person name="Huang X."/>
            <person name="Yang Y."/>
            <person name="Zhang H."/>
            <person name="He W."/>
            <person name="Peng H."/>
            <person name="Liu Y."/>
            <person name="Wu K."/>
            <person name="Chen J."/>
            <person name="Lirakis M."/>
            <person name="Topalis P."/>
            <person name="Van Leeuwen T."/>
            <person name="Hall A.B."/>
            <person name="Jiang X."/>
            <person name="Thorpe C."/>
            <person name="Mueller R.L."/>
            <person name="Sun C."/>
            <person name="Waterhouse R.M."/>
            <person name="Yan G."/>
            <person name="Tu Z.J."/>
            <person name="Fang X."/>
            <person name="James A.A."/>
        </authorList>
    </citation>
    <scope>NUCLEOTIDE SEQUENCE [LARGE SCALE GENOMIC DNA]</scope>
    <source>
        <strain evidence="13">Foshan</strain>
    </source>
</reference>
<feature type="region of interest" description="Disordered" evidence="9">
    <location>
        <begin position="569"/>
        <end position="592"/>
    </location>
</feature>
<feature type="compositionally biased region" description="Basic and acidic residues" evidence="9">
    <location>
        <begin position="732"/>
        <end position="758"/>
    </location>
</feature>
<dbReference type="SUPFAM" id="SSF57667">
    <property type="entry name" value="beta-beta-alpha zinc fingers"/>
    <property type="match status" value="1"/>
</dbReference>
<feature type="compositionally biased region" description="Low complexity" evidence="9">
    <location>
        <begin position="361"/>
        <end position="376"/>
    </location>
</feature>
<dbReference type="SMART" id="SM00355">
    <property type="entry name" value="ZnF_C2H2"/>
    <property type="match status" value="7"/>
</dbReference>
<feature type="domain" description="ZAD" evidence="11">
    <location>
        <begin position="3"/>
        <end position="80"/>
    </location>
</feature>
<keyword evidence="2 8" id="KW-0479">Metal-binding</keyword>
<feature type="region of interest" description="Disordered" evidence="9">
    <location>
        <begin position="191"/>
        <end position="261"/>
    </location>
</feature>
<feature type="binding site" evidence="8">
    <location>
        <position position="56"/>
    </location>
    <ligand>
        <name>Zn(2+)</name>
        <dbReference type="ChEBI" id="CHEBI:29105"/>
    </ligand>
</feature>
<evidence type="ECO:0000259" key="10">
    <source>
        <dbReference type="PROSITE" id="PS50157"/>
    </source>
</evidence>
<feature type="binding site" evidence="8">
    <location>
        <position position="5"/>
    </location>
    <ligand>
        <name>Zn(2+)</name>
        <dbReference type="ChEBI" id="CHEBI:29105"/>
    </ligand>
</feature>
<feature type="region of interest" description="Disordered" evidence="9">
    <location>
        <begin position="451"/>
        <end position="502"/>
    </location>
</feature>
<feature type="compositionally biased region" description="Basic and acidic residues" evidence="9">
    <location>
        <begin position="773"/>
        <end position="791"/>
    </location>
</feature>
<dbReference type="SMART" id="SM00868">
    <property type="entry name" value="zf-AD"/>
    <property type="match status" value="1"/>
</dbReference>
<keyword evidence="4 7" id="KW-0863">Zinc-finger</keyword>
<feature type="region of interest" description="Disordered" evidence="9">
    <location>
        <begin position="81"/>
        <end position="122"/>
    </location>
</feature>
<feature type="region of interest" description="Disordered" evidence="9">
    <location>
        <begin position="358"/>
        <end position="405"/>
    </location>
</feature>
<dbReference type="Pfam" id="PF07776">
    <property type="entry name" value="zf-AD"/>
    <property type="match status" value="1"/>
</dbReference>
<feature type="domain" description="C2H2-type" evidence="10">
    <location>
        <begin position="856"/>
        <end position="883"/>
    </location>
</feature>
<evidence type="ECO:0000313" key="13">
    <source>
        <dbReference type="Proteomes" id="UP000069940"/>
    </source>
</evidence>
<dbReference type="Proteomes" id="UP000069940">
    <property type="component" value="Unassembled WGS sequence"/>
</dbReference>
<feature type="compositionally biased region" description="Polar residues" evidence="9">
    <location>
        <begin position="569"/>
        <end position="580"/>
    </location>
</feature>
<feature type="binding site" evidence="8">
    <location>
        <position position="8"/>
    </location>
    <ligand>
        <name>Zn(2+)</name>
        <dbReference type="ChEBI" id="CHEBI:29105"/>
    </ligand>
</feature>
<evidence type="ECO:0000256" key="3">
    <source>
        <dbReference type="ARBA" id="ARBA00022737"/>
    </source>
</evidence>
<dbReference type="InterPro" id="IPR012934">
    <property type="entry name" value="Znf_AD"/>
</dbReference>
<evidence type="ECO:0008006" key="14">
    <source>
        <dbReference type="Google" id="ProtNLM"/>
    </source>
</evidence>
<sequence>MESCCRACSRSDDFRRFSLYAVAEVSQEVIANMIRDTSDTQVSTEDGLPQQICPDCLMTLSLAYSFRKQCRRSDAKFREYWGGRTPSQSVDQQQHQQQQQPHQQSQQHQLPRRSQSHVPDEGSFEAVATTIKEEVDIYDYEYSVPSGGHDNQWVIQNPRTIGEGAMTVVHNTGGQYYDETASAAGIAAGETIGGSADRDGHSMIHPMDDPSEMGESSGLGQRNDDKLKKNVPNAERYSQRIRRQEISSSLPEKAPRSSETADWGRFSVSVIPEASLLASTSTPTNLAQQQRCQHCMKKMKKPYKHRNGKCLEPKYRASNRPKCAYCHQTFSSSKGIPSHLRNSCRVYRQVCEAKGISLPPADHSSSPYDTSSAPSETPEPPASSNPKPLPVLKPTNSEQKLKRPRTGNWTHTIVCQYCNKKFLKKSALNRHVQRQCLVWVRKQTDNLASVNSTKEVTTGVPVPLPAPSSSSVPDDKSAIVKKGQQQQQQQQKHEQAEEQRPPPAVVVEELTKCVYCQQSVGKKTRFQHHNGRCVLGRVNAEHPCPHCPEAFMTRNLLLKHRCDPAQKFENPQTQLASTDGTAKPNALPPDRKQRRLAKLTPKQLALVKAKSPVKQVTPRKQSQIIPLETPTSIVKREFCSHCRQRIKDSDRQRHEEKRCFNKNEVTYNCGYCRKGFAARDSLIEHQRVCTVRKQHKQVKCTFCGQMISNRGNLKKHQKVYCKSIKRADGEEISEKPEKLEKPDKPKKVEKLGKPDKPVKSPKSYKPRKLAKPIKSEKPLKLKKVKSEEPVKIKPKIKKDKSNHSKSPDDEMENIPLKQRKLHKPKPTTTAQVSAAEVETTKKVAKKKPMGDKKLRFSCEYCKRRFETDSKLRKHGHTCTVKRANLTLVCPHCATPFSKKGNLERHLRLKCKSIDRDKDKSVLNSTISELLRSEATDTPNSTLEHDEAEGEESQEPVTALRATEAEPSDSPRQPSSTTTQSEPERSSPVPVKAAEVSRMEERPEEDDESPEHTPPSSPAPVKAAEVSRTEELPMEAVESPEHSSPVPEVSRADTQPMQPVESPAHPSPTPSEHEEDSDDDVPDPVEEELVPPEDHTTEDEMMDEIEEEVEVATVDPNDMVDHEDHYEEEDHVVGSTESPSGDHSEPDNNNAEREKAPSPEVRLPQSTDSEPPTTTIERHETSERTIQERSEPDPADPMQVDDDHSAAN</sequence>
<keyword evidence="13" id="KW-1185">Reference proteome</keyword>
<feature type="compositionally biased region" description="Basic and acidic residues" evidence="9">
    <location>
        <begin position="196"/>
        <end position="208"/>
    </location>
</feature>